<keyword evidence="8" id="KW-1185">Reference proteome</keyword>
<dbReference type="InterPro" id="IPR002100">
    <property type="entry name" value="TF_MADSbox"/>
</dbReference>
<dbReference type="PRINTS" id="PR00404">
    <property type="entry name" value="MADSDOMAIN"/>
</dbReference>
<keyword evidence="3" id="KW-0238">DNA-binding</keyword>
<evidence type="ECO:0000256" key="2">
    <source>
        <dbReference type="ARBA" id="ARBA00023015"/>
    </source>
</evidence>
<evidence type="ECO:0000256" key="5">
    <source>
        <dbReference type="ARBA" id="ARBA00023242"/>
    </source>
</evidence>
<evidence type="ECO:0000256" key="1">
    <source>
        <dbReference type="ARBA" id="ARBA00004123"/>
    </source>
</evidence>
<keyword evidence="4" id="KW-0804">Transcription</keyword>
<proteinExistence type="predicted"/>
<comment type="caution">
    <text evidence="7">The sequence shown here is derived from an EMBL/GenBank/DDBJ whole genome shotgun (WGS) entry which is preliminary data.</text>
</comment>
<dbReference type="Proteomes" id="UP000289738">
    <property type="component" value="Unassembled WGS sequence"/>
</dbReference>
<evidence type="ECO:0000259" key="6">
    <source>
        <dbReference type="PROSITE" id="PS50066"/>
    </source>
</evidence>
<evidence type="ECO:0000313" key="7">
    <source>
        <dbReference type="EMBL" id="RYQ79085.1"/>
    </source>
</evidence>
<gene>
    <name evidence="7" type="ORF">Ahy_Scaffold7g108282</name>
</gene>
<dbReference type="GO" id="GO:0005634">
    <property type="term" value="C:nucleus"/>
    <property type="evidence" value="ECO:0007669"/>
    <property type="project" value="UniProtKB-SubCell"/>
</dbReference>
<organism evidence="7 8">
    <name type="scientific">Arachis hypogaea</name>
    <name type="common">Peanut</name>
    <dbReference type="NCBI Taxonomy" id="3818"/>
    <lineage>
        <taxon>Eukaryota</taxon>
        <taxon>Viridiplantae</taxon>
        <taxon>Streptophyta</taxon>
        <taxon>Embryophyta</taxon>
        <taxon>Tracheophyta</taxon>
        <taxon>Spermatophyta</taxon>
        <taxon>Magnoliopsida</taxon>
        <taxon>eudicotyledons</taxon>
        <taxon>Gunneridae</taxon>
        <taxon>Pentapetalae</taxon>
        <taxon>rosids</taxon>
        <taxon>fabids</taxon>
        <taxon>Fabales</taxon>
        <taxon>Fabaceae</taxon>
        <taxon>Papilionoideae</taxon>
        <taxon>50 kb inversion clade</taxon>
        <taxon>dalbergioids sensu lato</taxon>
        <taxon>Dalbergieae</taxon>
        <taxon>Pterocarpus clade</taxon>
        <taxon>Arachis</taxon>
    </lineage>
</organism>
<sequence length="82" mass="9382">MERVKVPIKKIENITNRQITFSKRRNDLVKKAYELSIPCDVDVALITFSPSGRPTLFSSSARFNSSLQTFIHSYGVIIKYSE</sequence>
<protein>
    <recommendedName>
        <fullName evidence="6">MADS-box domain-containing protein</fullName>
    </recommendedName>
</protein>
<name>A0A444WNK6_ARAHY</name>
<dbReference type="Pfam" id="PF00319">
    <property type="entry name" value="SRF-TF"/>
    <property type="match status" value="1"/>
</dbReference>
<dbReference type="GO" id="GO:0003677">
    <property type="term" value="F:DNA binding"/>
    <property type="evidence" value="ECO:0007669"/>
    <property type="project" value="UniProtKB-KW"/>
</dbReference>
<dbReference type="InterPro" id="IPR036879">
    <property type="entry name" value="TF_MADSbox_sf"/>
</dbReference>
<evidence type="ECO:0000256" key="3">
    <source>
        <dbReference type="ARBA" id="ARBA00023125"/>
    </source>
</evidence>
<evidence type="ECO:0000313" key="8">
    <source>
        <dbReference type="Proteomes" id="UP000289738"/>
    </source>
</evidence>
<dbReference type="PROSITE" id="PS50066">
    <property type="entry name" value="MADS_BOX_2"/>
    <property type="match status" value="1"/>
</dbReference>
<dbReference type="AlphaFoldDB" id="A0A444WNK6"/>
<feature type="domain" description="MADS-box" evidence="6">
    <location>
        <begin position="1"/>
        <end position="61"/>
    </location>
</feature>
<dbReference type="SMART" id="SM00432">
    <property type="entry name" value="MADS"/>
    <property type="match status" value="1"/>
</dbReference>
<dbReference type="EMBL" id="SDMP01000027">
    <property type="protein sequence ID" value="RYQ79085.1"/>
    <property type="molecule type" value="Genomic_DNA"/>
</dbReference>
<keyword evidence="5" id="KW-0539">Nucleus</keyword>
<dbReference type="SUPFAM" id="SSF55455">
    <property type="entry name" value="SRF-like"/>
    <property type="match status" value="1"/>
</dbReference>
<dbReference type="InterPro" id="IPR050142">
    <property type="entry name" value="MADS-box/MEF2_TF"/>
</dbReference>
<dbReference type="STRING" id="3818.A0A444WNK6"/>
<keyword evidence="2" id="KW-0805">Transcription regulation</keyword>
<dbReference type="GO" id="GO:0046983">
    <property type="term" value="F:protein dimerization activity"/>
    <property type="evidence" value="ECO:0007669"/>
    <property type="project" value="InterPro"/>
</dbReference>
<dbReference type="Gene3D" id="3.40.1810.10">
    <property type="entry name" value="Transcription factor, MADS-box"/>
    <property type="match status" value="1"/>
</dbReference>
<accession>A0A444WNK6</accession>
<comment type="subcellular location">
    <subcellularLocation>
        <location evidence="1">Nucleus</location>
    </subcellularLocation>
</comment>
<evidence type="ECO:0000256" key="4">
    <source>
        <dbReference type="ARBA" id="ARBA00023163"/>
    </source>
</evidence>
<reference evidence="7 8" key="1">
    <citation type="submission" date="2019-01" db="EMBL/GenBank/DDBJ databases">
        <title>Sequencing of cultivated peanut Arachis hypogaea provides insights into genome evolution and oil improvement.</title>
        <authorList>
            <person name="Chen X."/>
        </authorList>
    </citation>
    <scope>NUCLEOTIDE SEQUENCE [LARGE SCALE GENOMIC DNA]</scope>
    <source>
        <strain evidence="8">cv. Fuhuasheng</strain>
        <tissue evidence="7">Leaves</tissue>
    </source>
</reference>
<dbReference type="PANTHER" id="PTHR48019">
    <property type="entry name" value="SERUM RESPONSE FACTOR HOMOLOG"/>
    <property type="match status" value="1"/>
</dbReference>